<protein>
    <submittedName>
        <fullName evidence="2">Uncharacterized protein</fullName>
    </submittedName>
</protein>
<dbReference type="HOGENOM" id="CLU_072524_0_0_11"/>
<accession>A0A097IFW8</accession>
<organism evidence="2 3">
    <name type="scientific">Corynebacterium doosanense CAU 212 = DSM 45436</name>
    <dbReference type="NCBI Taxonomy" id="558173"/>
    <lineage>
        <taxon>Bacteria</taxon>
        <taxon>Bacillati</taxon>
        <taxon>Actinomycetota</taxon>
        <taxon>Actinomycetes</taxon>
        <taxon>Mycobacteriales</taxon>
        <taxon>Corynebacteriaceae</taxon>
        <taxon>Corynebacterium</taxon>
    </lineage>
</organism>
<evidence type="ECO:0000313" key="3">
    <source>
        <dbReference type="Proteomes" id="UP000029914"/>
    </source>
</evidence>
<dbReference type="AlphaFoldDB" id="A0A097IFW8"/>
<feature type="compositionally biased region" description="Low complexity" evidence="1">
    <location>
        <begin position="108"/>
        <end position="154"/>
    </location>
</feature>
<name>A0A097IFW8_9CORY</name>
<dbReference type="STRING" id="558173.CDOO_07030"/>
<dbReference type="Proteomes" id="UP000029914">
    <property type="component" value="Chromosome"/>
</dbReference>
<evidence type="ECO:0000256" key="1">
    <source>
        <dbReference type="SAM" id="MobiDB-lite"/>
    </source>
</evidence>
<reference evidence="2 3" key="1">
    <citation type="submission" date="2013-09" db="EMBL/GenBank/DDBJ databases">
        <title>Complete genome sequence of Corynebacterium doosanense CAU 212(T) (=DSM 45436(T)), isolated from activated sludge.</title>
        <authorList>
            <person name="Schaffert L."/>
            <person name="Albersmeier A."/>
            <person name="Kalinowski J."/>
            <person name="Ruckert C."/>
        </authorList>
    </citation>
    <scope>NUCLEOTIDE SEQUENCE [LARGE SCALE GENOMIC DNA]</scope>
    <source>
        <strain evidence="2 3">CAU 212</strain>
    </source>
</reference>
<proteinExistence type="predicted"/>
<keyword evidence="3" id="KW-1185">Reference proteome</keyword>
<sequence>MIADVAIALISTPGQTATAQIPSGMNMEQMNAVLAAPIAVAPGETTTVDLGVPVQGGYSGEGWDVHSAGTVVTVTAPETPGASTVVTFNALGQTRSVTLVTEQGAALPAPGEAPGAAADAAAPAPAQAQAAPGAESAPAAAAPESSALPAATTPPRQPAEHVDTAETRYIDLPATIDGNVLTVKLGALEAANLLREFNQVDRENVTLRYVDVNNQVIENVEREIDTEALSMTLTYPEGQTPDNPFHIQVVGPGN</sequence>
<feature type="region of interest" description="Disordered" evidence="1">
    <location>
        <begin position="108"/>
        <end position="162"/>
    </location>
</feature>
<dbReference type="eggNOG" id="ENOG5030V8M">
    <property type="taxonomic scope" value="Bacteria"/>
</dbReference>
<gene>
    <name evidence="2" type="ORF">CDOO_07030</name>
</gene>
<dbReference type="KEGG" id="cdo:CDOO_07030"/>
<dbReference type="OrthoDB" id="4424380at2"/>
<dbReference type="EMBL" id="CP006764">
    <property type="protein sequence ID" value="AIT61030.1"/>
    <property type="molecule type" value="Genomic_DNA"/>
</dbReference>
<evidence type="ECO:0000313" key="2">
    <source>
        <dbReference type="EMBL" id="AIT61030.1"/>
    </source>
</evidence>